<dbReference type="GeneID" id="22915750"/>
<accession>A0A023AY36</accession>
<organism evidence="1 2">
    <name type="scientific">Gregarina niphandrodes</name>
    <name type="common">Septate eugregarine</name>
    <dbReference type="NCBI Taxonomy" id="110365"/>
    <lineage>
        <taxon>Eukaryota</taxon>
        <taxon>Sar</taxon>
        <taxon>Alveolata</taxon>
        <taxon>Apicomplexa</taxon>
        <taxon>Conoidasida</taxon>
        <taxon>Gregarinasina</taxon>
        <taxon>Eugregarinorida</taxon>
        <taxon>Gregarinidae</taxon>
        <taxon>Gregarina</taxon>
    </lineage>
</organism>
<sequence>MSVIDDCTARIVEIGVPGENPLCGVVLVPCNELWKLDRPDGQLTDDGLEDSCSDLLSLGPVSIQYSSSGRTAHAGEARFEGAAPFDVVRDASGLRIIRSSKKPSVKYVESVILSAIERYIEETHAREMNPQVMDELCVAVFGRTRANLIAAELEVRKPTVVLSRAPTEEDLPELLPSLPESWQPVVRASVCPKEPVQDAVVSRDPVIRRRWCSEKACAWATGLSLTATVILMYVGWEIVNRRGDTSGVITRNETSGVITGNETIGVIAGNETRNSEIVKTAIQSMGGSINLTGLTFGSNTKKLPVEASELALLRVADEMKCTEMWKNQTSKMPCKEWGVLRCTDNSLPKNETWFPGPMIQCYDYGMYLKQNADEIMDGLKRLTKWDDCEHVCTSEKERLDLFRRNVVRQFPPGSAFYNDEDLRFKEHDNLLNFTPNPKCMLSCKPNQCQDESFGKKTRTCNCGFATATCVIEHNKTQSHINFADFAIRPFHLLQRAINETDGNLTGGDLAGDNHSLIQCDITCKDFQSRKRL</sequence>
<dbReference type="Proteomes" id="UP000019763">
    <property type="component" value="Unassembled WGS sequence"/>
</dbReference>
<reference evidence="1" key="1">
    <citation type="submission" date="2013-12" db="EMBL/GenBank/DDBJ databases">
        <authorList>
            <person name="Omoto C.K."/>
            <person name="Sibley D."/>
            <person name="Venepally P."/>
            <person name="Hadjithomas M."/>
            <person name="Karamycheva S."/>
            <person name="Brunk B."/>
            <person name="Roos D."/>
            <person name="Caler E."/>
            <person name="Lorenzi H."/>
        </authorList>
    </citation>
    <scope>NUCLEOTIDE SEQUENCE</scope>
</reference>
<name>A0A023AY36_GRENI</name>
<evidence type="ECO:0000313" key="2">
    <source>
        <dbReference type="Proteomes" id="UP000019763"/>
    </source>
</evidence>
<dbReference type="AlphaFoldDB" id="A0A023AY36"/>
<dbReference type="EMBL" id="AFNH02001244">
    <property type="protein sequence ID" value="EZG43564.1"/>
    <property type="molecule type" value="Genomic_DNA"/>
</dbReference>
<protein>
    <submittedName>
        <fullName evidence="1">Uncharacterized protein</fullName>
    </submittedName>
</protein>
<evidence type="ECO:0000313" key="1">
    <source>
        <dbReference type="EMBL" id="EZG43564.1"/>
    </source>
</evidence>
<gene>
    <name evidence="1" type="ORF">GNI_166650</name>
</gene>
<comment type="caution">
    <text evidence="1">The sequence shown here is derived from an EMBL/GenBank/DDBJ whole genome shotgun (WGS) entry which is preliminary data.</text>
</comment>
<dbReference type="VEuPathDB" id="CryptoDB:GNI_166650"/>
<keyword evidence="2" id="KW-1185">Reference proteome</keyword>
<proteinExistence type="predicted"/>
<dbReference type="RefSeq" id="XP_011133208.1">
    <property type="nucleotide sequence ID" value="XM_011134906.1"/>
</dbReference>